<evidence type="ECO:0000313" key="1">
    <source>
        <dbReference type="EMBL" id="KKN54870.1"/>
    </source>
</evidence>
<organism evidence="1">
    <name type="scientific">marine sediment metagenome</name>
    <dbReference type="NCBI Taxonomy" id="412755"/>
    <lineage>
        <taxon>unclassified sequences</taxon>
        <taxon>metagenomes</taxon>
        <taxon>ecological metagenomes</taxon>
    </lineage>
</organism>
<reference evidence="1" key="1">
    <citation type="journal article" date="2015" name="Nature">
        <title>Complex archaea that bridge the gap between prokaryotes and eukaryotes.</title>
        <authorList>
            <person name="Spang A."/>
            <person name="Saw J.H."/>
            <person name="Jorgensen S.L."/>
            <person name="Zaremba-Niedzwiedzka K."/>
            <person name="Martijn J."/>
            <person name="Lind A.E."/>
            <person name="van Eijk R."/>
            <person name="Schleper C."/>
            <person name="Guy L."/>
            <person name="Ettema T.J."/>
        </authorList>
    </citation>
    <scope>NUCLEOTIDE SEQUENCE</scope>
</reference>
<protein>
    <submittedName>
        <fullName evidence="1">Uncharacterized protein</fullName>
    </submittedName>
</protein>
<gene>
    <name evidence="1" type="ORF">LCGC14_0587630</name>
</gene>
<sequence>MKRYRLDGTTIEANVFKSKCYECGMPTLAPDEFHPYEACVEFKKSHDSGTVEPLLRRLMTASLEEA</sequence>
<dbReference type="EMBL" id="LAZR01000908">
    <property type="protein sequence ID" value="KKN54870.1"/>
    <property type="molecule type" value="Genomic_DNA"/>
</dbReference>
<accession>A0A0F9REG7</accession>
<dbReference type="AlphaFoldDB" id="A0A0F9REG7"/>
<name>A0A0F9REG7_9ZZZZ</name>
<comment type="caution">
    <text evidence="1">The sequence shown here is derived from an EMBL/GenBank/DDBJ whole genome shotgun (WGS) entry which is preliminary data.</text>
</comment>
<proteinExistence type="predicted"/>